<reference evidence="1 2" key="1">
    <citation type="journal article" date="2008" name="J. Bacteriol.">
        <title>'Candidatus Cloacamonas acidaminovorans': genome sequence reconstruction provides a first glimpse of a new bacterial division.</title>
        <authorList>
            <person name="Pelletier E."/>
            <person name="Kreimeyer A."/>
            <person name="Bocs S."/>
            <person name="Rouy Z."/>
            <person name="Gyapay G."/>
            <person name="Chouari R."/>
            <person name="Riviere D."/>
            <person name="Ganesan A."/>
            <person name="Daegelen P."/>
            <person name="Sghir A."/>
            <person name="Cohen G.N."/>
            <person name="Medigue C."/>
            <person name="Weissenbach J."/>
            <person name="Le Paslier D."/>
        </authorList>
    </citation>
    <scope>NUCLEOTIDE SEQUENCE [LARGE SCALE GENOMIC DNA]</scope>
    <source>
        <strain evidence="2">Evry</strain>
    </source>
</reference>
<gene>
    <name evidence="1" type="ordered locus">CLOAM0510</name>
</gene>
<dbReference type="AlphaFoldDB" id="B0VGH0"/>
<dbReference type="HOGENOM" id="CLU_2914143_0_0_0"/>
<name>B0VGH0_CLOAI</name>
<evidence type="ECO:0000313" key="2">
    <source>
        <dbReference type="Proteomes" id="UP000002019"/>
    </source>
</evidence>
<accession>B0VGH0</accession>
<keyword evidence="2" id="KW-1185">Reference proteome</keyword>
<dbReference type="EMBL" id="CU466930">
    <property type="protein sequence ID" value="CAO80407.1"/>
    <property type="molecule type" value="Genomic_DNA"/>
</dbReference>
<sequence length="61" mass="7095">MPSGHSYYIHLVTSSQALFHNKPPWANPLHIEIKCIGFIRLSLIFSNGFERYSFPLIQFTE</sequence>
<dbReference type="KEGG" id="caci:CLOAM0510"/>
<evidence type="ECO:0000313" key="1">
    <source>
        <dbReference type="EMBL" id="CAO80407.1"/>
    </source>
</evidence>
<organism evidence="1 2">
    <name type="scientific">Cloacimonas acidaminovorans (strain Evry)</name>
    <dbReference type="NCBI Taxonomy" id="459349"/>
    <lineage>
        <taxon>Bacteria</taxon>
        <taxon>Pseudomonadati</taxon>
        <taxon>Candidatus Cloacimonadota</taxon>
        <taxon>Candidatus Cloacimonadia</taxon>
        <taxon>Candidatus Cloacimonadales</taxon>
        <taxon>Candidatus Cloacimonadaceae</taxon>
        <taxon>Candidatus Cloacimonas</taxon>
    </lineage>
</organism>
<proteinExistence type="predicted"/>
<protein>
    <submittedName>
        <fullName evidence="1">Uncharacterized protein</fullName>
    </submittedName>
</protein>
<dbReference type="Proteomes" id="UP000002019">
    <property type="component" value="Chromosome"/>
</dbReference>